<keyword evidence="15" id="KW-1185">Reference proteome</keyword>
<feature type="site" description="Interaction with substrate tRNA" evidence="10">
    <location>
        <position position="142"/>
    </location>
</feature>
<evidence type="ECO:0000256" key="8">
    <source>
        <dbReference type="ARBA" id="ARBA00022842"/>
    </source>
</evidence>
<name>A0A1I1UMM2_9GAMM</name>
<comment type="function">
    <text evidence="2 10 12">Catalyzes the transfer of a dimethylallyl group onto the adenine at position 37 in tRNAs that read codons beginning with uridine, leading to the formation of N6-(dimethylallyl)adenosine (i(6)A).</text>
</comment>
<evidence type="ECO:0000256" key="11">
    <source>
        <dbReference type="RuleBase" id="RU003783"/>
    </source>
</evidence>
<dbReference type="InterPro" id="IPR018022">
    <property type="entry name" value="IPT"/>
</dbReference>
<protein>
    <recommendedName>
        <fullName evidence="10">tRNA dimethylallyltransferase</fullName>
        <ecNumber evidence="10">2.5.1.75</ecNumber>
    </recommendedName>
    <alternativeName>
        <fullName evidence="10">Dimethylallyl diphosphate:tRNA dimethylallyltransferase</fullName>
        <shortName evidence="10">DMAPP:tRNA dimethylallyltransferase</shortName>
        <shortName evidence="10">DMATase</shortName>
    </alternativeName>
    <alternativeName>
        <fullName evidence="10">Isopentenyl-diphosphate:tRNA isopentenyltransferase</fullName>
        <shortName evidence="10">IPP transferase</shortName>
        <shortName evidence="10">IPPT</shortName>
        <shortName evidence="10">IPTase</shortName>
    </alternativeName>
</protein>
<dbReference type="Gene3D" id="1.10.20.140">
    <property type="match status" value="1"/>
</dbReference>
<dbReference type="InterPro" id="IPR039657">
    <property type="entry name" value="Dimethylallyltransferase"/>
</dbReference>
<reference evidence="14 15" key="1">
    <citation type="submission" date="2016-10" db="EMBL/GenBank/DDBJ databases">
        <authorList>
            <person name="de Groot N.N."/>
        </authorList>
    </citation>
    <scope>NUCLEOTIDE SEQUENCE [LARGE SCALE GENOMIC DNA]</scope>
    <source>
        <strain evidence="14 15">HL3</strain>
    </source>
</reference>
<gene>
    <name evidence="10" type="primary">miaA</name>
    <name evidence="14" type="ORF">SAMN05660831_02153</name>
</gene>
<evidence type="ECO:0000256" key="4">
    <source>
        <dbReference type="ARBA" id="ARBA00022679"/>
    </source>
</evidence>
<dbReference type="Gene3D" id="3.40.50.300">
    <property type="entry name" value="P-loop containing nucleotide triphosphate hydrolases"/>
    <property type="match status" value="1"/>
</dbReference>
<evidence type="ECO:0000256" key="5">
    <source>
        <dbReference type="ARBA" id="ARBA00022694"/>
    </source>
</evidence>
<keyword evidence="4 10" id="KW-0808">Transferase</keyword>
<evidence type="ECO:0000256" key="10">
    <source>
        <dbReference type="HAMAP-Rule" id="MF_00185"/>
    </source>
</evidence>
<feature type="binding site" evidence="10">
    <location>
        <begin position="29"/>
        <end position="36"/>
    </location>
    <ligand>
        <name>ATP</name>
        <dbReference type="ChEBI" id="CHEBI:30616"/>
    </ligand>
</feature>
<evidence type="ECO:0000256" key="3">
    <source>
        <dbReference type="ARBA" id="ARBA00005842"/>
    </source>
</evidence>
<dbReference type="NCBIfam" id="TIGR00174">
    <property type="entry name" value="miaA"/>
    <property type="match status" value="1"/>
</dbReference>
<evidence type="ECO:0000256" key="2">
    <source>
        <dbReference type="ARBA" id="ARBA00003213"/>
    </source>
</evidence>
<feature type="binding site" evidence="10">
    <location>
        <begin position="31"/>
        <end position="36"/>
    </location>
    <ligand>
        <name>substrate</name>
    </ligand>
</feature>
<dbReference type="HAMAP" id="MF_00185">
    <property type="entry name" value="IPP_trans"/>
    <property type="match status" value="1"/>
</dbReference>
<dbReference type="STRING" id="1123397.SAMN05660831_02153"/>
<dbReference type="PANTHER" id="PTHR11088:SF60">
    <property type="entry name" value="TRNA DIMETHYLALLYLTRANSFERASE"/>
    <property type="match status" value="1"/>
</dbReference>
<dbReference type="GO" id="GO:0005524">
    <property type="term" value="F:ATP binding"/>
    <property type="evidence" value="ECO:0007669"/>
    <property type="project" value="UniProtKB-UniRule"/>
</dbReference>
<comment type="cofactor">
    <cofactor evidence="1 10">
        <name>Mg(2+)</name>
        <dbReference type="ChEBI" id="CHEBI:18420"/>
    </cofactor>
</comment>
<keyword evidence="7 10" id="KW-0067">ATP-binding</keyword>
<keyword evidence="8 10" id="KW-0460">Magnesium</keyword>
<dbReference type="Proteomes" id="UP000198611">
    <property type="component" value="Unassembled WGS sequence"/>
</dbReference>
<dbReference type="GO" id="GO:0052381">
    <property type="term" value="F:tRNA dimethylallyltransferase activity"/>
    <property type="evidence" value="ECO:0007669"/>
    <property type="project" value="UniProtKB-UniRule"/>
</dbReference>
<evidence type="ECO:0000256" key="13">
    <source>
        <dbReference type="RuleBase" id="RU003785"/>
    </source>
</evidence>
<dbReference type="EC" id="2.5.1.75" evidence="10"/>
<comment type="catalytic activity">
    <reaction evidence="9 10 11">
        <text>adenosine(37) in tRNA + dimethylallyl diphosphate = N(6)-dimethylallyladenosine(37) in tRNA + diphosphate</text>
        <dbReference type="Rhea" id="RHEA:26482"/>
        <dbReference type="Rhea" id="RHEA-COMP:10162"/>
        <dbReference type="Rhea" id="RHEA-COMP:10375"/>
        <dbReference type="ChEBI" id="CHEBI:33019"/>
        <dbReference type="ChEBI" id="CHEBI:57623"/>
        <dbReference type="ChEBI" id="CHEBI:74411"/>
        <dbReference type="ChEBI" id="CHEBI:74415"/>
        <dbReference type="EC" id="2.5.1.75"/>
    </reaction>
</comment>
<keyword evidence="5 10" id="KW-0819">tRNA processing</keyword>
<feature type="site" description="Interaction with substrate tRNA" evidence="10">
    <location>
        <position position="120"/>
    </location>
</feature>
<evidence type="ECO:0000256" key="1">
    <source>
        <dbReference type="ARBA" id="ARBA00001946"/>
    </source>
</evidence>
<dbReference type="GO" id="GO:0006400">
    <property type="term" value="P:tRNA modification"/>
    <property type="evidence" value="ECO:0007669"/>
    <property type="project" value="TreeGrafter"/>
</dbReference>
<evidence type="ECO:0000256" key="9">
    <source>
        <dbReference type="ARBA" id="ARBA00049563"/>
    </source>
</evidence>
<sequence>MTASSGSPGSVGRQAWQTDPALRPLFLMGPTASGKTGLAVELVRRGVGAIISVDSAQVYRGLDVGTAKPDAATLAEAPHRLLDIRDPAEGYSAAEFRRDALAAMDEVAAAGQRPLLVGGTMLYFRALLHGLDPLPPGDPEVRQRLEAEAAEQGWGALHARLAAADPESGRRIHPNDPQRIQRALEILETTGRPPSAWYAENAAEPLPVTPIKIAVAPGERSELHRRIEARFHAMLEAGLEEEVAALRSRGNLGPEHPVLRMVGYRQVLAYLEGEVDHSTMVEQGVAATRQLARRQLTWLRREPDVHWLDPEAGDAVERALKWMAADATP</sequence>
<dbReference type="PANTHER" id="PTHR11088">
    <property type="entry name" value="TRNA DIMETHYLALLYLTRANSFERASE"/>
    <property type="match status" value="1"/>
</dbReference>
<evidence type="ECO:0000313" key="15">
    <source>
        <dbReference type="Proteomes" id="UP000198611"/>
    </source>
</evidence>
<organism evidence="14 15">
    <name type="scientific">Thiohalospira halophila DSM 15071</name>
    <dbReference type="NCBI Taxonomy" id="1123397"/>
    <lineage>
        <taxon>Bacteria</taxon>
        <taxon>Pseudomonadati</taxon>
        <taxon>Pseudomonadota</taxon>
        <taxon>Gammaproteobacteria</taxon>
        <taxon>Thiohalospirales</taxon>
        <taxon>Thiohalospiraceae</taxon>
        <taxon>Thiohalospira</taxon>
    </lineage>
</organism>
<dbReference type="SUPFAM" id="SSF52540">
    <property type="entry name" value="P-loop containing nucleoside triphosphate hydrolases"/>
    <property type="match status" value="1"/>
</dbReference>
<dbReference type="InterPro" id="IPR027417">
    <property type="entry name" value="P-loop_NTPase"/>
</dbReference>
<dbReference type="FunFam" id="1.10.20.140:FF:000001">
    <property type="entry name" value="tRNA dimethylallyltransferase"/>
    <property type="match status" value="1"/>
</dbReference>
<evidence type="ECO:0000256" key="6">
    <source>
        <dbReference type="ARBA" id="ARBA00022741"/>
    </source>
</evidence>
<dbReference type="EMBL" id="FOMJ01000007">
    <property type="protein sequence ID" value="SFD70023.1"/>
    <property type="molecule type" value="Genomic_DNA"/>
</dbReference>
<dbReference type="AlphaFoldDB" id="A0A1I1UMM2"/>
<proteinExistence type="inferred from homology"/>
<evidence type="ECO:0000256" key="7">
    <source>
        <dbReference type="ARBA" id="ARBA00022840"/>
    </source>
</evidence>
<evidence type="ECO:0000313" key="14">
    <source>
        <dbReference type="EMBL" id="SFD70023.1"/>
    </source>
</evidence>
<keyword evidence="6 10" id="KW-0547">Nucleotide-binding</keyword>
<evidence type="ECO:0000256" key="12">
    <source>
        <dbReference type="RuleBase" id="RU003784"/>
    </source>
</evidence>
<comment type="similarity">
    <text evidence="3 10 13">Belongs to the IPP transferase family.</text>
</comment>
<accession>A0A1I1UMM2</accession>
<feature type="region of interest" description="Interaction with substrate tRNA" evidence="10">
    <location>
        <begin position="54"/>
        <end position="57"/>
    </location>
</feature>
<dbReference type="Pfam" id="PF01715">
    <property type="entry name" value="IPPT"/>
    <property type="match status" value="1"/>
</dbReference>
<feature type="region of interest" description="Interaction with substrate tRNA" evidence="10">
    <location>
        <begin position="178"/>
        <end position="182"/>
    </location>
</feature>
<comment type="caution">
    <text evidence="10">Lacks conserved residue(s) required for the propagation of feature annotation.</text>
</comment>
<comment type="subunit">
    <text evidence="10">Monomer.</text>
</comment>